<dbReference type="AlphaFoldDB" id="A0A8H4LGQ4"/>
<feature type="region of interest" description="Disordered" evidence="1">
    <location>
        <begin position="72"/>
        <end position="222"/>
    </location>
</feature>
<evidence type="ECO:0000313" key="3">
    <source>
        <dbReference type="Proteomes" id="UP000554235"/>
    </source>
</evidence>
<feature type="compositionally biased region" description="Polar residues" evidence="1">
    <location>
        <begin position="316"/>
        <end position="325"/>
    </location>
</feature>
<feature type="compositionally biased region" description="Low complexity" evidence="1">
    <location>
        <begin position="81"/>
        <end position="93"/>
    </location>
</feature>
<dbReference type="SUPFAM" id="SSF53474">
    <property type="entry name" value="alpha/beta-Hydrolases"/>
    <property type="match status" value="1"/>
</dbReference>
<evidence type="ECO:0000313" key="2">
    <source>
        <dbReference type="EMBL" id="KAF4469102.1"/>
    </source>
</evidence>
<feature type="compositionally biased region" description="Low complexity" evidence="1">
    <location>
        <begin position="136"/>
        <end position="148"/>
    </location>
</feature>
<dbReference type="Gene3D" id="3.40.50.1820">
    <property type="entry name" value="alpha/beta hydrolase"/>
    <property type="match status" value="1"/>
</dbReference>
<dbReference type="OrthoDB" id="10250441at2759"/>
<name>A0A8H4LGQ4_9HYPO</name>
<accession>A0A8H4LGQ4</accession>
<proteinExistence type="predicted"/>
<reference evidence="2 3" key="1">
    <citation type="submission" date="2020-01" db="EMBL/GenBank/DDBJ databases">
        <title>Identification and distribution of gene clusters putatively required for synthesis of sphingolipid metabolism inhibitors in phylogenetically diverse species of the filamentous fungus Fusarium.</title>
        <authorList>
            <person name="Kim H.-S."/>
            <person name="Busman M."/>
            <person name="Brown D.W."/>
            <person name="Divon H."/>
            <person name="Uhlig S."/>
            <person name="Proctor R.H."/>
        </authorList>
    </citation>
    <scope>NUCLEOTIDE SEQUENCE [LARGE SCALE GENOMIC DNA]</scope>
    <source>
        <strain evidence="2 3">NRRL 20459</strain>
    </source>
</reference>
<dbReference type="EMBL" id="JAADYS010000517">
    <property type="protein sequence ID" value="KAF4469102.1"/>
    <property type="molecule type" value="Genomic_DNA"/>
</dbReference>
<dbReference type="PANTHER" id="PTHR11440">
    <property type="entry name" value="LECITHIN-CHOLESTEROL ACYLTRANSFERASE-RELATED"/>
    <property type="match status" value="1"/>
</dbReference>
<sequence length="803" mass="87733">MAMNPPTEPIPDPRVLDAQDIQDDDSIIHNQDEAEAILQPALSAAARHLTSQNTPAIEKALALDKSGGLLFDAPADQVGDTSPELPSSPETTPRIPQTVSPVGSPGQVLSGQLPRNALPSPWQAQPRPSAPKESSSRASGSVLGSALGPARNRSRSAGQEALRRLQKALPSLSPPTHLLPSMPTSFFSTSSDKANASVSGIPGQSSRIPSSSTNLSQTRPRISPHQARIVAPSVGTASPSRPKVLRRVTSDDSLLYHSLSRTSSLGDDERFQDVREMVNIRFMALRDSLPDVPNFKMPSLPKLYSQARKSTHSLNATYFSDTPGSHTRLPRETSTSSKDGSTALDRVLETLTGDLVIMGGYRGSVLRSAEAPHQQVWAPVKIGLNMRKVNLEVGLEDEDEEKMEETIKADRMLKHIGPVDISRKFLKKLRSCDNARTGKLRIWDYGYDWRLSPPLLSRKLQEYLQKLPSNRPETPTESRGALVIAHSLGGLITRHAVNQRPDLFSGVLYCGTPQRCINILNPLRHGDVVLLNEKLLTARVNFTMRTSFVFLPEDGFCFVDKNTAEEYPIDFYDPQEWIKWHLSPCMQPALPPRNRQQSSSFSSFLPNSLRARADSRSEKQPPSPTTAARDRNPIAPQLNGSGAHVDEPLPSDPERGRYLKYLTQTLAMIRKFRSELAHSPSHQEANAYPPHAVLYGKSIPTVYAAQVTSRDAIPCSDAYDDLLFRPGDGVVLAKEAMLPDGYSIVRGGRVCTERGHITMLGDLPAVGKALEALVRGRGKSIGLGISGDKAKNMAEKRAPDGSG</sequence>
<feature type="compositionally biased region" description="Basic and acidic residues" evidence="1">
    <location>
        <begin position="644"/>
        <end position="656"/>
    </location>
</feature>
<organism evidence="2 3">
    <name type="scientific">Fusarium albosuccineum</name>
    <dbReference type="NCBI Taxonomy" id="1237068"/>
    <lineage>
        <taxon>Eukaryota</taxon>
        <taxon>Fungi</taxon>
        <taxon>Dikarya</taxon>
        <taxon>Ascomycota</taxon>
        <taxon>Pezizomycotina</taxon>
        <taxon>Sordariomycetes</taxon>
        <taxon>Hypocreomycetidae</taxon>
        <taxon>Hypocreales</taxon>
        <taxon>Nectriaceae</taxon>
        <taxon>Fusarium</taxon>
        <taxon>Fusarium decemcellulare species complex</taxon>
    </lineage>
</organism>
<feature type="region of interest" description="Disordered" evidence="1">
    <location>
        <begin position="316"/>
        <end position="341"/>
    </location>
</feature>
<comment type="caution">
    <text evidence="2">The sequence shown here is derived from an EMBL/GenBank/DDBJ whole genome shotgun (WGS) entry which is preliminary data.</text>
</comment>
<feature type="compositionally biased region" description="Polar residues" evidence="1">
    <location>
        <begin position="192"/>
        <end position="220"/>
    </location>
</feature>
<dbReference type="InterPro" id="IPR029058">
    <property type="entry name" value="AB_hydrolase_fold"/>
</dbReference>
<evidence type="ECO:0000256" key="1">
    <source>
        <dbReference type="SAM" id="MobiDB-lite"/>
    </source>
</evidence>
<feature type="compositionally biased region" description="Low complexity" evidence="1">
    <location>
        <begin position="169"/>
        <end position="191"/>
    </location>
</feature>
<gene>
    <name evidence="2" type="ORF">FALBO_4003</name>
</gene>
<dbReference type="Proteomes" id="UP000554235">
    <property type="component" value="Unassembled WGS sequence"/>
</dbReference>
<keyword evidence="3" id="KW-1185">Reference proteome</keyword>
<feature type="region of interest" description="Disordered" evidence="1">
    <location>
        <begin position="610"/>
        <end position="656"/>
    </location>
</feature>
<protein>
    <submittedName>
        <fullName evidence="2">Uncharacterized protein</fullName>
    </submittedName>
</protein>